<gene>
    <name evidence="2" type="ORF">J437_LFUL008280</name>
</gene>
<evidence type="ECO:0000259" key="1">
    <source>
        <dbReference type="Pfam" id="PF13358"/>
    </source>
</evidence>
<reference evidence="2" key="1">
    <citation type="submission" date="2013-04" db="EMBL/GenBank/DDBJ databases">
        <authorList>
            <person name="Qu J."/>
            <person name="Murali S.C."/>
            <person name="Bandaranaike D."/>
            <person name="Bellair M."/>
            <person name="Blankenburg K."/>
            <person name="Chao H."/>
            <person name="Dinh H."/>
            <person name="Doddapaneni H."/>
            <person name="Downs B."/>
            <person name="Dugan-Rocha S."/>
            <person name="Elkadiri S."/>
            <person name="Gnanaolivu R.D."/>
            <person name="Hernandez B."/>
            <person name="Javaid M."/>
            <person name="Jayaseelan J.C."/>
            <person name="Lee S."/>
            <person name="Li M."/>
            <person name="Ming W."/>
            <person name="Munidasa M."/>
            <person name="Muniz J."/>
            <person name="Nguyen L."/>
            <person name="Ongeri F."/>
            <person name="Osuji N."/>
            <person name="Pu L.-L."/>
            <person name="Puazo M."/>
            <person name="Qu C."/>
            <person name="Quiroz J."/>
            <person name="Raj R."/>
            <person name="Weissenberger G."/>
            <person name="Xin Y."/>
            <person name="Zou X."/>
            <person name="Han Y."/>
            <person name="Richards S."/>
            <person name="Worley K."/>
            <person name="Muzny D."/>
            <person name="Gibbs R."/>
        </authorList>
    </citation>
    <scope>NUCLEOTIDE SEQUENCE</scope>
    <source>
        <strain evidence="2">Sampled in the wild</strain>
    </source>
</reference>
<evidence type="ECO:0000313" key="3">
    <source>
        <dbReference type="Proteomes" id="UP000792457"/>
    </source>
</evidence>
<dbReference type="OrthoDB" id="2266637at2759"/>
<dbReference type="Pfam" id="PF13358">
    <property type="entry name" value="DDE_3"/>
    <property type="match status" value="1"/>
</dbReference>
<accession>A0A8K0K6W3</accession>
<dbReference type="InterPro" id="IPR038717">
    <property type="entry name" value="Tc1-like_DDE_dom"/>
</dbReference>
<dbReference type="AlphaFoldDB" id="A0A8K0K6W3"/>
<sequence>MGKKNQLIPNLPPKSVVVIDNAPYHNVQLNRPPSSNAKKDTMKEWLDSKGQQYSINRDLAEHGQSVLRLPPYHPELNPIENI</sequence>
<dbReference type="InterPro" id="IPR036397">
    <property type="entry name" value="RNaseH_sf"/>
</dbReference>
<dbReference type="PANTHER" id="PTHR33939:SF1">
    <property type="entry name" value="DUF4371 DOMAIN-CONTAINING PROTEIN"/>
    <property type="match status" value="1"/>
</dbReference>
<evidence type="ECO:0000313" key="2">
    <source>
        <dbReference type="EMBL" id="KAG8228629.1"/>
    </source>
</evidence>
<dbReference type="Proteomes" id="UP000792457">
    <property type="component" value="Unassembled WGS sequence"/>
</dbReference>
<dbReference type="GO" id="GO:0003676">
    <property type="term" value="F:nucleic acid binding"/>
    <property type="evidence" value="ECO:0007669"/>
    <property type="project" value="InterPro"/>
</dbReference>
<protein>
    <recommendedName>
        <fullName evidence="1">Tc1-like transposase DDE domain-containing protein</fullName>
    </recommendedName>
</protein>
<reference evidence="2" key="2">
    <citation type="submission" date="2017-10" db="EMBL/GenBank/DDBJ databases">
        <title>Ladona fulva Genome sequencing and assembly.</title>
        <authorList>
            <person name="Murali S."/>
            <person name="Richards S."/>
            <person name="Bandaranaike D."/>
            <person name="Bellair M."/>
            <person name="Blankenburg K."/>
            <person name="Chao H."/>
            <person name="Dinh H."/>
            <person name="Doddapaneni H."/>
            <person name="Dugan-Rocha S."/>
            <person name="Elkadiri S."/>
            <person name="Gnanaolivu R."/>
            <person name="Hernandez B."/>
            <person name="Skinner E."/>
            <person name="Javaid M."/>
            <person name="Lee S."/>
            <person name="Li M."/>
            <person name="Ming W."/>
            <person name="Munidasa M."/>
            <person name="Muniz J."/>
            <person name="Nguyen L."/>
            <person name="Hughes D."/>
            <person name="Osuji N."/>
            <person name="Pu L.-L."/>
            <person name="Puazo M."/>
            <person name="Qu C."/>
            <person name="Quiroz J."/>
            <person name="Raj R."/>
            <person name="Weissenberger G."/>
            <person name="Xin Y."/>
            <person name="Zou X."/>
            <person name="Han Y."/>
            <person name="Worley K."/>
            <person name="Muzny D."/>
            <person name="Gibbs R."/>
        </authorList>
    </citation>
    <scope>NUCLEOTIDE SEQUENCE</scope>
    <source>
        <strain evidence="2">Sampled in the wild</strain>
    </source>
</reference>
<proteinExistence type="predicted"/>
<feature type="domain" description="Tc1-like transposase DDE" evidence="1">
    <location>
        <begin position="11"/>
        <end position="81"/>
    </location>
</feature>
<keyword evidence="3" id="KW-1185">Reference proteome</keyword>
<comment type="caution">
    <text evidence="2">The sequence shown here is derived from an EMBL/GenBank/DDBJ whole genome shotgun (WGS) entry which is preliminary data.</text>
</comment>
<dbReference type="PANTHER" id="PTHR33939">
    <property type="entry name" value="PROTEIN CBG22215"/>
    <property type="match status" value="1"/>
</dbReference>
<dbReference type="Gene3D" id="3.30.420.10">
    <property type="entry name" value="Ribonuclease H-like superfamily/Ribonuclease H"/>
    <property type="match status" value="1"/>
</dbReference>
<dbReference type="EMBL" id="KZ308379">
    <property type="protein sequence ID" value="KAG8228629.1"/>
    <property type="molecule type" value="Genomic_DNA"/>
</dbReference>
<organism evidence="2 3">
    <name type="scientific">Ladona fulva</name>
    <name type="common">Scarce chaser dragonfly</name>
    <name type="synonym">Libellula fulva</name>
    <dbReference type="NCBI Taxonomy" id="123851"/>
    <lineage>
        <taxon>Eukaryota</taxon>
        <taxon>Metazoa</taxon>
        <taxon>Ecdysozoa</taxon>
        <taxon>Arthropoda</taxon>
        <taxon>Hexapoda</taxon>
        <taxon>Insecta</taxon>
        <taxon>Pterygota</taxon>
        <taxon>Palaeoptera</taxon>
        <taxon>Odonata</taxon>
        <taxon>Epiprocta</taxon>
        <taxon>Anisoptera</taxon>
        <taxon>Libelluloidea</taxon>
        <taxon>Libellulidae</taxon>
        <taxon>Ladona</taxon>
    </lineage>
</organism>
<name>A0A8K0K6W3_LADFU</name>